<dbReference type="SUPFAM" id="SSF48452">
    <property type="entry name" value="TPR-like"/>
    <property type="match status" value="2"/>
</dbReference>
<dbReference type="InterPro" id="IPR011990">
    <property type="entry name" value="TPR-like_helical_dom_sf"/>
</dbReference>
<dbReference type="InterPro" id="IPR036388">
    <property type="entry name" value="WH-like_DNA-bd_sf"/>
</dbReference>
<accession>A0ABX1E5X5</accession>
<dbReference type="Gene3D" id="1.10.10.10">
    <property type="entry name" value="Winged helix-like DNA-binding domain superfamily/Winged helix DNA-binding domain"/>
    <property type="match status" value="1"/>
</dbReference>
<evidence type="ECO:0000313" key="2">
    <source>
        <dbReference type="EMBL" id="NKC31193.1"/>
    </source>
</evidence>
<gene>
    <name evidence="2" type="ORF">HEQ75_10010</name>
</gene>
<keyword evidence="3" id="KW-1185">Reference proteome</keyword>
<evidence type="ECO:0000259" key="1">
    <source>
        <dbReference type="SMART" id="SM01043"/>
    </source>
</evidence>
<dbReference type="Proteomes" id="UP000787635">
    <property type="component" value="Unassembled WGS sequence"/>
</dbReference>
<dbReference type="PANTHER" id="PTHR35807">
    <property type="entry name" value="TRANSCRIPTIONAL REGULATOR REDD-RELATED"/>
    <property type="match status" value="1"/>
</dbReference>
<comment type="caution">
    <text evidence="2">The sequence shown here is derived from an EMBL/GenBank/DDBJ whole genome shotgun (WGS) entry which is preliminary data.</text>
</comment>
<proteinExistence type="predicted"/>
<dbReference type="SMART" id="SM01043">
    <property type="entry name" value="BTAD"/>
    <property type="match status" value="1"/>
</dbReference>
<sequence>MEDAAVISEAPPGAQPDGAPLTLMLFGPLRLLRGAEEFRFRNRKARAVLACLALAEGQELTRERIAGLLWSESAEDRARASLRQVVHEIREVLPAGTLRADRMTVALEPGRMRHDLAPLLALLAERRIDPRLLDTAGLVDQFLEDLEDLDPAFAEWVRSRRAALQEKLVAELEAMLRSAQGARGRAAARALLNLDATHEEACRRVMQDAAREGDVAGALRAYEALWNILDQDFDMEPSPATQALVADIKSGRLPPALPSATPPAAAPAAEPDGSRMALLIEPFVVHGVPEGRVYLVHGFRHDLIACLVRFREWFVVDGGELPAAAARSWRVSSRYAISAVAYQAGDRISLVLTIREADSGVVMWSERSDLDLASWAEAQRSLVRSIATSLKGKVSAARLANLPLHRGAALSAHDRWLLGQSVMRGFRGDRYARARELFEEAIAEDPDFSPAYSSLAQSYNGGHIANPGSWRSRATEAKALALARRAVELDPLDSRAHLVMGWSLAMSGQGPLAVPHMRRATQLNPYDSWTLVSASLFHAFSGQHEEARRLADAALDMSLVVSPTLWGYQVVVAYLRGDDAATIEACDRAQDVIRTLPAWRAAALWNLGRQEAARAAAARFFKMVRAAWVGSAPAEEEAMARWLLHQYPFAEAASWERLRRGVGGAGIRAEGLRFGAWYGD</sequence>
<dbReference type="InterPro" id="IPR016032">
    <property type="entry name" value="Sig_transdc_resp-reg_C-effctor"/>
</dbReference>
<protein>
    <recommendedName>
        <fullName evidence="1">Bacterial transcriptional activator domain-containing protein</fullName>
    </recommendedName>
</protein>
<dbReference type="SUPFAM" id="SSF46894">
    <property type="entry name" value="C-terminal effector domain of the bipartite response regulators"/>
    <property type="match status" value="1"/>
</dbReference>
<dbReference type="Pfam" id="PF03704">
    <property type="entry name" value="BTAD"/>
    <property type="match status" value="1"/>
</dbReference>
<dbReference type="InterPro" id="IPR051677">
    <property type="entry name" value="AfsR-DnrI-RedD_regulator"/>
</dbReference>
<dbReference type="InterPro" id="IPR005158">
    <property type="entry name" value="BTAD"/>
</dbReference>
<name>A0ABX1E5X5_9PROT</name>
<dbReference type="RefSeq" id="WP_168029886.1">
    <property type="nucleotide sequence ID" value="NZ_JAAVNE010000013.1"/>
</dbReference>
<reference evidence="2 3" key="1">
    <citation type="submission" date="2020-03" db="EMBL/GenBank/DDBJ databases">
        <title>Roseomonas selenitidurans sp. nov. isolated from urban soil.</title>
        <authorList>
            <person name="Liu H."/>
        </authorList>
    </citation>
    <scope>NUCLEOTIDE SEQUENCE [LARGE SCALE GENOMIC DNA]</scope>
    <source>
        <strain evidence="2 3">BU-1</strain>
    </source>
</reference>
<dbReference type="Gene3D" id="1.25.40.10">
    <property type="entry name" value="Tetratricopeptide repeat domain"/>
    <property type="match status" value="2"/>
</dbReference>
<evidence type="ECO:0000313" key="3">
    <source>
        <dbReference type="Proteomes" id="UP000787635"/>
    </source>
</evidence>
<organism evidence="2 3">
    <name type="scientific">Falsiroseomonas selenitidurans</name>
    <dbReference type="NCBI Taxonomy" id="2716335"/>
    <lineage>
        <taxon>Bacteria</taxon>
        <taxon>Pseudomonadati</taxon>
        <taxon>Pseudomonadota</taxon>
        <taxon>Alphaproteobacteria</taxon>
        <taxon>Acetobacterales</taxon>
        <taxon>Roseomonadaceae</taxon>
        <taxon>Falsiroseomonas</taxon>
    </lineage>
</organism>
<dbReference type="EMBL" id="JAAVNE010000013">
    <property type="protein sequence ID" value="NKC31193.1"/>
    <property type="molecule type" value="Genomic_DNA"/>
</dbReference>
<feature type="domain" description="Bacterial transcriptional activator" evidence="1">
    <location>
        <begin position="114"/>
        <end position="249"/>
    </location>
</feature>